<dbReference type="AlphaFoldDB" id="A0A645A497"/>
<dbReference type="EMBL" id="VSSQ01011917">
    <property type="protein sequence ID" value="MPM48015.1"/>
    <property type="molecule type" value="Genomic_DNA"/>
</dbReference>
<accession>A0A645A497</accession>
<reference evidence="1" key="1">
    <citation type="submission" date="2019-08" db="EMBL/GenBank/DDBJ databases">
        <authorList>
            <person name="Kucharzyk K."/>
            <person name="Murdoch R.W."/>
            <person name="Higgins S."/>
            <person name="Loffler F."/>
        </authorList>
    </citation>
    <scope>NUCLEOTIDE SEQUENCE</scope>
</reference>
<protein>
    <submittedName>
        <fullName evidence="1">Uncharacterized protein</fullName>
    </submittedName>
</protein>
<gene>
    <name evidence="1" type="ORF">SDC9_94736</name>
</gene>
<proteinExistence type="predicted"/>
<comment type="caution">
    <text evidence="1">The sequence shown here is derived from an EMBL/GenBank/DDBJ whole genome shotgun (WGS) entry which is preliminary data.</text>
</comment>
<sequence>MGKDYRFPDSRIYPVFPELVDAVFAITTFGKRYILYPVNDWRVLMFIGRWGMDVPATQKQYDGRCFQFGERKLHAGNPLDGE</sequence>
<name>A0A645A497_9ZZZZ</name>
<evidence type="ECO:0000313" key="1">
    <source>
        <dbReference type="EMBL" id="MPM48015.1"/>
    </source>
</evidence>
<organism evidence="1">
    <name type="scientific">bioreactor metagenome</name>
    <dbReference type="NCBI Taxonomy" id="1076179"/>
    <lineage>
        <taxon>unclassified sequences</taxon>
        <taxon>metagenomes</taxon>
        <taxon>ecological metagenomes</taxon>
    </lineage>
</organism>